<dbReference type="AlphaFoldDB" id="H7FSC7"/>
<dbReference type="GO" id="GO:0005737">
    <property type="term" value="C:cytoplasm"/>
    <property type="evidence" value="ECO:0007669"/>
    <property type="project" value="TreeGrafter"/>
</dbReference>
<evidence type="ECO:0000256" key="7">
    <source>
        <dbReference type="RuleBase" id="RU003345"/>
    </source>
</evidence>
<reference evidence="9 10" key="1">
    <citation type="journal article" date="2014" name="Acta Crystallogr. D">
        <title>Structure-based characterization and antifreeze properties of a hyperactive ice-binding protein from the Antarctic bacterium Flavobacterium frigoris PS1.</title>
        <authorList>
            <person name="Do H."/>
            <person name="Kim S.J."/>
            <person name="Kim H.J."/>
            <person name="Lee J.H."/>
        </authorList>
    </citation>
    <scope>NUCLEOTIDE SEQUENCE [LARGE SCALE GENOMIC DNA]</scope>
    <source>
        <strain evidence="9 10">PS1</strain>
    </source>
</reference>
<dbReference type="InterPro" id="IPR029510">
    <property type="entry name" value="Ald_DH_CS_GLU"/>
</dbReference>
<dbReference type="Gene3D" id="3.40.605.10">
    <property type="entry name" value="Aldehyde Dehydrogenase, Chain A, domain 1"/>
    <property type="match status" value="1"/>
</dbReference>
<proteinExistence type="inferred from homology"/>
<feature type="active site" evidence="5">
    <location>
        <position position="228"/>
    </location>
</feature>
<dbReference type="RefSeq" id="WP_007138669.1">
    <property type="nucleotide sequence ID" value="NZ_AHKF01000018.1"/>
</dbReference>
<comment type="similarity">
    <text evidence="1 4 7">Belongs to the aldehyde dehydrogenase family.</text>
</comment>
<evidence type="ECO:0000256" key="6">
    <source>
        <dbReference type="PROSITE-ProRule" id="PRU10007"/>
    </source>
</evidence>
<dbReference type="STRING" id="1086011.HJ01_02492"/>
<gene>
    <name evidence="9" type="ORF">HJ01_02492</name>
</gene>
<feature type="active site" evidence="5 6">
    <location>
        <position position="194"/>
    </location>
</feature>
<dbReference type="PATRIC" id="fig|1086011.3.peg.2440"/>
<dbReference type="InterPro" id="IPR016163">
    <property type="entry name" value="Ald_DH_C"/>
</dbReference>
<dbReference type="FunFam" id="3.40.605.10:FF:000004">
    <property type="entry name" value="Aldehyde dehydrogenase"/>
    <property type="match status" value="1"/>
</dbReference>
<dbReference type="Gene3D" id="3.40.309.10">
    <property type="entry name" value="Aldehyde Dehydrogenase, Chain A, domain 2"/>
    <property type="match status" value="1"/>
</dbReference>
<dbReference type="PROSITE" id="PS00687">
    <property type="entry name" value="ALDEHYDE_DEHYDR_GLU"/>
    <property type="match status" value="1"/>
</dbReference>
<name>H7FSC7_FLAFP</name>
<dbReference type="PANTHER" id="PTHR43570:SF16">
    <property type="entry name" value="ALDEHYDE DEHYDROGENASE TYPE III, ISOFORM Q"/>
    <property type="match status" value="1"/>
</dbReference>
<protein>
    <recommendedName>
        <fullName evidence="4">Aldehyde dehydrogenase</fullName>
    </recommendedName>
</protein>
<evidence type="ECO:0000313" key="9">
    <source>
        <dbReference type="EMBL" id="EIA08770.1"/>
    </source>
</evidence>
<feature type="domain" description="Aldehyde dehydrogenase" evidence="8">
    <location>
        <begin position="4"/>
        <end position="410"/>
    </location>
</feature>
<dbReference type="InterPro" id="IPR016160">
    <property type="entry name" value="Ald_DH_CS_CYS"/>
</dbReference>
<dbReference type="GO" id="GO:0006081">
    <property type="term" value="P:aldehyde metabolic process"/>
    <property type="evidence" value="ECO:0007669"/>
    <property type="project" value="InterPro"/>
</dbReference>
<dbReference type="OrthoDB" id="9762913at2"/>
<dbReference type="FunFam" id="3.40.309.10:FF:000003">
    <property type="entry name" value="Aldehyde dehydrogenase"/>
    <property type="match status" value="1"/>
</dbReference>
<dbReference type="InterPro" id="IPR016161">
    <property type="entry name" value="Ald_DH/histidinol_DH"/>
</dbReference>
<dbReference type="InterPro" id="IPR016162">
    <property type="entry name" value="Ald_DH_N"/>
</dbReference>
<dbReference type="GO" id="GO:0004029">
    <property type="term" value="F:aldehyde dehydrogenase (NAD+) activity"/>
    <property type="evidence" value="ECO:0007669"/>
    <property type="project" value="TreeGrafter"/>
</dbReference>
<dbReference type="PIRSF" id="PIRSF036492">
    <property type="entry name" value="ALDH"/>
    <property type="match status" value="1"/>
</dbReference>
<dbReference type="PROSITE" id="PS00070">
    <property type="entry name" value="ALDEHYDE_DEHYDR_CYS"/>
    <property type="match status" value="1"/>
</dbReference>
<dbReference type="PANTHER" id="PTHR43570">
    <property type="entry name" value="ALDEHYDE DEHYDROGENASE"/>
    <property type="match status" value="1"/>
</dbReference>
<dbReference type="InterPro" id="IPR015590">
    <property type="entry name" value="Aldehyde_DH_dom"/>
</dbReference>
<evidence type="ECO:0000256" key="4">
    <source>
        <dbReference type="PIRNR" id="PIRNR036492"/>
    </source>
</evidence>
<dbReference type="Proteomes" id="UP000005566">
    <property type="component" value="Unassembled WGS sequence"/>
</dbReference>
<organism evidence="9 10">
    <name type="scientific">Flavobacterium frigoris (strain PS1)</name>
    <dbReference type="NCBI Taxonomy" id="1086011"/>
    <lineage>
        <taxon>Bacteria</taxon>
        <taxon>Pseudomonadati</taxon>
        <taxon>Bacteroidota</taxon>
        <taxon>Flavobacteriia</taxon>
        <taxon>Flavobacteriales</taxon>
        <taxon>Flavobacteriaceae</taxon>
        <taxon>Flavobacterium</taxon>
    </lineage>
</organism>
<dbReference type="CDD" id="cd07136">
    <property type="entry name" value="ALDH_YwdH-P39616"/>
    <property type="match status" value="1"/>
</dbReference>
<keyword evidence="3" id="KW-0520">NAD</keyword>
<dbReference type="SUPFAM" id="SSF53720">
    <property type="entry name" value="ALDH-like"/>
    <property type="match status" value="1"/>
</dbReference>
<evidence type="ECO:0000256" key="5">
    <source>
        <dbReference type="PIRSR" id="PIRSR036492-1"/>
    </source>
</evidence>
<comment type="caution">
    <text evidence="9">The sequence shown here is derived from an EMBL/GenBank/DDBJ whole genome shotgun (WGS) entry which is preliminary data.</text>
</comment>
<sequence length="442" mass="49652">MNYKTNIDYRKETLIKLLNNVIIHENEIIQALYDDFKKPAFEAVLTETNYVISELKDTIKNIHRWAKPKKVFPSILNFPSTDYLYKEPYGKVLVIAPWNYPYQLALCPLVSAVAAGNQVVLKPSELTPKTSAILAKIIAKTFHINHVEVIEGGVDVSQNLLSQRWDYIFFTGSVPVGKIVAKSAAVNLTPITLELGGKNPCIVDETAHLKLAAKRIVWGKFINAGQTCIAPDYILVKKEIKDQFVHYLKNEITAAYGNKPQDSPDFARIVNSKNWNRLASMIEPEKVIFGGDTDEANCYIAPTLIDESNLDSLIMKDEIFGPLLPILSYESEADIHVIVSKYEKPLSLYVFTTNNSFAKNIIQTYSFGGGCINDTIVHFSNKRLPFGGVGHSGIGAYHGSLSFDVFSHKKGIVKKANWLDLTMRYAPYNNKLVTIKKLLKWM</sequence>
<evidence type="ECO:0000256" key="2">
    <source>
        <dbReference type="ARBA" id="ARBA00023002"/>
    </source>
</evidence>
<dbReference type="Pfam" id="PF00171">
    <property type="entry name" value="Aldedh"/>
    <property type="match status" value="1"/>
</dbReference>
<dbReference type="InterPro" id="IPR012394">
    <property type="entry name" value="Aldehyde_DH_NAD(P)"/>
</dbReference>
<keyword evidence="10" id="KW-1185">Reference proteome</keyword>
<keyword evidence="2 4" id="KW-0560">Oxidoreductase</keyword>
<evidence type="ECO:0000256" key="3">
    <source>
        <dbReference type="ARBA" id="ARBA00023027"/>
    </source>
</evidence>
<dbReference type="eggNOG" id="COG1012">
    <property type="taxonomic scope" value="Bacteria"/>
</dbReference>
<dbReference type="EMBL" id="AHKF01000018">
    <property type="protein sequence ID" value="EIA08770.1"/>
    <property type="molecule type" value="Genomic_DNA"/>
</dbReference>
<evidence type="ECO:0000256" key="1">
    <source>
        <dbReference type="ARBA" id="ARBA00009986"/>
    </source>
</evidence>
<evidence type="ECO:0000313" key="10">
    <source>
        <dbReference type="Proteomes" id="UP000005566"/>
    </source>
</evidence>
<evidence type="ECO:0000259" key="8">
    <source>
        <dbReference type="Pfam" id="PF00171"/>
    </source>
</evidence>
<accession>H7FSC7</accession>